<dbReference type="PANTHER" id="PTHR24148:SF64">
    <property type="entry name" value="HETEROKARYON INCOMPATIBILITY DOMAIN-CONTAINING PROTEIN"/>
    <property type="match status" value="1"/>
</dbReference>
<dbReference type="InterPro" id="IPR010730">
    <property type="entry name" value="HET"/>
</dbReference>
<keyword evidence="3" id="KW-1185">Reference proteome</keyword>
<sequence length="1027" mass="116807">MFFKTTAIKPPTFAEFVAGKRQPSKERECYLLKRVPYVTATDTFHIDLINANITAISGTKLDAATFYKTWTTPPTAEQLQLIEEEAEKLPDTIDQETGQGVKNVVLKHGNNGDELIEVIHQMPVSVTSLSAIGLMRTCKPIEHEVAQVLYGGNGFVFDTRSAAVLKNENWTEEDIRNSKLCDTEFLVSKAKTDGSQQQIRLREQSNESLINSHICQNMLCTIPLCDSFSSSVQRMQRALPESKSRVIYTYHSGPSGLRTIIDLQADDAPGDRGKSDEEKLDRIVGRVVRELKWLKHLQLGDYKDEKIPSMDVKWGKAVRWMEVVRQGKQDEMFDTADDEREMKQGGRAYRHDGQRGRASENERRGNFCSLMAAAVSFSGHRDESGHGDELVLSGLALKSTTLEKRAFKSFRRDVSTFRYTTLNSSPDKPLIRLLEVHSGRDSRQVEASLKLVPLSGALQYEAVSYCWGNPNDVSNINCNGQQLEVPRRLEVALRNIRYSDRRRILWADAICINQKDDDEKESQVKLMRMIFSNAQRTLIFLGDAEEKQAQKMSKFALWSIQFGLSILRRRVDLLTSPKVRVWDVKEGRFGVLAPFSSEFYLELVGMLRMEWFKRAWVVQEVPVSSSATIFWDPSQYDWEDVIQALKFMSQVSFPLAFIVTLENISTIEEERKLYRKGHSNLNSVLLRHQRCNASDPRDKIYSFCGLVKTPLNGHSPVRISYKDDVTTIYREVALKIMNDDHSLDILSRPPSLAESETEGLPSWVPDWNISSPSTLTYAWGHGPLPLAGINSFGIAQPRFATSRGSTYWPNLSHTNSNALIVEGYGFDKIAKIGPIFHGVQVPHIVSSFPEILREWFYHFYTLFRARNMFVRSQRMAEFFSKRPYATSESVRDAFLQTLSAAEIHDSARVQVELEIWEKGTSFLFGLIYSAFVLLRNFVTARPFLLFEIQGRYALHRSVARTEGGFLGLASHATETGDMVMICKGSSVHLIMRRCGEDEFRLIGDAYVHGIMEGEVFEIDKCRKILIK</sequence>
<dbReference type="InterPro" id="IPR052895">
    <property type="entry name" value="HetReg/Transcr_Mod"/>
</dbReference>
<reference evidence="2 3" key="1">
    <citation type="submission" date="2016-05" db="EMBL/GenBank/DDBJ databases">
        <title>A degradative enzymes factory behind the ericoid mycorrhizal symbiosis.</title>
        <authorList>
            <consortium name="DOE Joint Genome Institute"/>
            <person name="Martino E."/>
            <person name="Morin E."/>
            <person name="Grelet G."/>
            <person name="Kuo A."/>
            <person name="Kohler A."/>
            <person name="Daghino S."/>
            <person name="Barry K."/>
            <person name="Choi C."/>
            <person name="Cichocki N."/>
            <person name="Clum A."/>
            <person name="Copeland A."/>
            <person name="Hainaut M."/>
            <person name="Haridas S."/>
            <person name="Labutti K."/>
            <person name="Lindquist E."/>
            <person name="Lipzen A."/>
            <person name="Khouja H.-R."/>
            <person name="Murat C."/>
            <person name="Ohm R."/>
            <person name="Olson A."/>
            <person name="Spatafora J."/>
            <person name="Veneault-Fourrey C."/>
            <person name="Henrissat B."/>
            <person name="Grigoriev I."/>
            <person name="Martin F."/>
            <person name="Perotto S."/>
        </authorList>
    </citation>
    <scope>NUCLEOTIDE SEQUENCE [LARGE SCALE GENOMIC DNA]</scope>
    <source>
        <strain evidence="2 3">UAMH 7357</strain>
    </source>
</reference>
<dbReference type="PANTHER" id="PTHR24148">
    <property type="entry name" value="ANKYRIN REPEAT DOMAIN-CONTAINING PROTEIN 39 HOMOLOG-RELATED"/>
    <property type="match status" value="1"/>
</dbReference>
<accession>A0A2J6Q0S9</accession>
<name>A0A2J6Q0S9_9HELO</name>
<dbReference type="EMBL" id="KZ613487">
    <property type="protein sequence ID" value="PMD19887.1"/>
    <property type="molecule type" value="Genomic_DNA"/>
</dbReference>
<evidence type="ECO:0000313" key="3">
    <source>
        <dbReference type="Proteomes" id="UP000235672"/>
    </source>
</evidence>
<evidence type="ECO:0000259" key="1">
    <source>
        <dbReference type="Pfam" id="PF06985"/>
    </source>
</evidence>
<evidence type="ECO:0000313" key="2">
    <source>
        <dbReference type="EMBL" id="PMD19887.1"/>
    </source>
</evidence>
<dbReference type="Pfam" id="PF26639">
    <property type="entry name" value="Het-6_barrel"/>
    <property type="match status" value="1"/>
</dbReference>
<dbReference type="Proteomes" id="UP000235672">
    <property type="component" value="Unassembled WGS sequence"/>
</dbReference>
<protein>
    <recommendedName>
        <fullName evidence="1">Heterokaryon incompatibility domain-containing protein</fullName>
    </recommendedName>
</protein>
<dbReference type="STRING" id="1745343.A0A2J6Q0S9"/>
<dbReference type="Pfam" id="PF06985">
    <property type="entry name" value="HET"/>
    <property type="match status" value="1"/>
</dbReference>
<dbReference type="AlphaFoldDB" id="A0A2J6Q0S9"/>
<dbReference type="OrthoDB" id="2157530at2759"/>
<proteinExistence type="predicted"/>
<organism evidence="2 3">
    <name type="scientific">Hyaloscypha hepaticicola</name>
    <dbReference type="NCBI Taxonomy" id="2082293"/>
    <lineage>
        <taxon>Eukaryota</taxon>
        <taxon>Fungi</taxon>
        <taxon>Dikarya</taxon>
        <taxon>Ascomycota</taxon>
        <taxon>Pezizomycotina</taxon>
        <taxon>Leotiomycetes</taxon>
        <taxon>Helotiales</taxon>
        <taxon>Hyaloscyphaceae</taxon>
        <taxon>Hyaloscypha</taxon>
    </lineage>
</organism>
<feature type="domain" description="Heterokaryon incompatibility" evidence="1">
    <location>
        <begin position="460"/>
        <end position="620"/>
    </location>
</feature>
<gene>
    <name evidence="2" type="ORF">NA56DRAFT_750160</name>
</gene>